<accession>A0A511TDX2</accession>
<feature type="region of interest" description="Disordered" evidence="1">
    <location>
        <begin position="1"/>
        <end position="63"/>
    </location>
</feature>
<dbReference type="Proteomes" id="UP000321514">
    <property type="component" value="Unassembled WGS sequence"/>
</dbReference>
<name>A0A511TDX2_MYXFU</name>
<organism evidence="2 3">
    <name type="scientific">Myxococcus fulvus</name>
    <dbReference type="NCBI Taxonomy" id="33"/>
    <lineage>
        <taxon>Bacteria</taxon>
        <taxon>Pseudomonadati</taxon>
        <taxon>Myxococcota</taxon>
        <taxon>Myxococcia</taxon>
        <taxon>Myxococcales</taxon>
        <taxon>Cystobacterineae</taxon>
        <taxon>Myxococcaceae</taxon>
        <taxon>Myxococcus</taxon>
    </lineage>
</organism>
<reference evidence="2 3" key="1">
    <citation type="submission" date="2019-07" db="EMBL/GenBank/DDBJ databases">
        <title>Whole genome shotgun sequence of Myxococcus fulvus NBRC 100333.</title>
        <authorList>
            <person name="Hosoyama A."/>
            <person name="Uohara A."/>
            <person name="Ohji S."/>
            <person name="Ichikawa N."/>
        </authorList>
    </citation>
    <scope>NUCLEOTIDE SEQUENCE [LARGE SCALE GENOMIC DNA]</scope>
    <source>
        <strain evidence="2 3">NBRC 100333</strain>
    </source>
</reference>
<dbReference type="AlphaFoldDB" id="A0A511TDX2"/>
<evidence type="ECO:0000313" key="2">
    <source>
        <dbReference type="EMBL" id="GEN12369.1"/>
    </source>
</evidence>
<sequence>MYPSVHIANPAPGKQEETIPHEHDERAPMDRWLASSHPGQVTARTDKHGRSPPRGHSWLTASA</sequence>
<comment type="caution">
    <text evidence="2">The sequence shown here is derived from an EMBL/GenBank/DDBJ whole genome shotgun (WGS) entry which is preliminary data.</text>
</comment>
<evidence type="ECO:0000256" key="1">
    <source>
        <dbReference type="SAM" id="MobiDB-lite"/>
    </source>
</evidence>
<feature type="compositionally biased region" description="Basic and acidic residues" evidence="1">
    <location>
        <begin position="14"/>
        <end position="29"/>
    </location>
</feature>
<proteinExistence type="predicted"/>
<evidence type="ECO:0000313" key="3">
    <source>
        <dbReference type="Proteomes" id="UP000321514"/>
    </source>
</evidence>
<dbReference type="EMBL" id="BJXR01000060">
    <property type="protein sequence ID" value="GEN12369.1"/>
    <property type="molecule type" value="Genomic_DNA"/>
</dbReference>
<protein>
    <submittedName>
        <fullName evidence="2">Uncharacterized protein</fullName>
    </submittedName>
</protein>
<gene>
    <name evidence="2" type="ORF">MFU01_74060</name>
</gene>